<dbReference type="GO" id="GO:0019887">
    <property type="term" value="F:protein kinase regulator activity"/>
    <property type="evidence" value="ECO:0007669"/>
    <property type="project" value="UniProtKB-ARBA"/>
</dbReference>
<dbReference type="Gene3D" id="1.10.472.10">
    <property type="entry name" value="Cyclin-like"/>
    <property type="match status" value="2"/>
</dbReference>
<dbReference type="Proteomes" id="UP000030653">
    <property type="component" value="Unassembled WGS sequence"/>
</dbReference>
<dbReference type="STRING" id="1858805.M5FWP9"/>
<feature type="domain" description="Cyclin C-terminal" evidence="8">
    <location>
        <begin position="222"/>
        <end position="333"/>
    </location>
</feature>
<proteinExistence type="inferred from homology"/>
<evidence type="ECO:0000256" key="3">
    <source>
        <dbReference type="ARBA" id="ARBA00023127"/>
    </source>
</evidence>
<dbReference type="SMART" id="SM01332">
    <property type="entry name" value="Cyclin_C"/>
    <property type="match status" value="1"/>
</dbReference>
<dbReference type="Pfam" id="PF00134">
    <property type="entry name" value="Cyclin_N"/>
    <property type="match status" value="1"/>
</dbReference>
<dbReference type="InterPro" id="IPR048258">
    <property type="entry name" value="Cyclins_cyclin-box"/>
</dbReference>
<dbReference type="CDD" id="cd20537">
    <property type="entry name" value="CYCLIN_CCNO-like_rpt2"/>
    <property type="match status" value="1"/>
</dbReference>
<feature type="domain" description="Cyclin-like" evidence="7">
    <location>
        <begin position="127"/>
        <end position="213"/>
    </location>
</feature>
<dbReference type="InterPro" id="IPR004367">
    <property type="entry name" value="Cyclin_C-dom"/>
</dbReference>
<dbReference type="Pfam" id="PF02984">
    <property type="entry name" value="Cyclin_C"/>
    <property type="match status" value="1"/>
</dbReference>
<organism evidence="9 10">
    <name type="scientific">Dacryopinax primogenitus (strain DJM 731)</name>
    <name type="common">Brown rot fungus</name>
    <dbReference type="NCBI Taxonomy" id="1858805"/>
    <lineage>
        <taxon>Eukaryota</taxon>
        <taxon>Fungi</taxon>
        <taxon>Dikarya</taxon>
        <taxon>Basidiomycota</taxon>
        <taxon>Agaricomycotina</taxon>
        <taxon>Dacrymycetes</taxon>
        <taxon>Dacrymycetales</taxon>
        <taxon>Dacrymycetaceae</taxon>
        <taxon>Dacryopinax</taxon>
    </lineage>
</organism>
<dbReference type="InterPro" id="IPR036915">
    <property type="entry name" value="Cyclin-like_sf"/>
</dbReference>
<dbReference type="CDD" id="cd20559">
    <property type="entry name" value="CYCLIN_ScCLN_like"/>
    <property type="match status" value="1"/>
</dbReference>
<protein>
    <submittedName>
        <fullName evidence="9">Uncharacterized protein</fullName>
    </submittedName>
</protein>
<dbReference type="GO" id="GO:0044843">
    <property type="term" value="P:cell cycle G1/S phase transition"/>
    <property type="evidence" value="ECO:0007669"/>
    <property type="project" value="UniProtKB-ARBA"/>
</dbReference>
<evidence type="ECO:0000259" key="7">
    <source>
        <dbReference type="SMART" id="SM00385"/>
    </source>
</evidence>
<keyword evidence="3 5" id="KW-0195">Cyclin</keyword>
<dbReference type="GO" id="GO:0051301">
    <property type="term" value="P:cell division"/>
    <property type="evidence" value="ECO:0007669"/>
    <property type="project" value="UniProtKB-KW"/>
</dbReference>
<comment type="similarity">
    <text evidence="1 5">Belongs to the cyclin family.</text>
</comment>
<feature type="compositionally biased region" description="Low complexity" evidence="6">
    <location>
        <begin position="370"/>
        <end position="393"/>
    </location>
</feature>
<reference evidence="9 10" key="1">
    <citation type="journal article" date="2012" name="Science">
        <title>The Paleozoic origin of enzymatic lignin decomposition reconstructed from 31 fungal genomes.</title>
        <authorList>
            <person name="Floudas D."/>
            <person name="Binder M."/>
            <person name="Riley R."/>
            <person name="Barry K."/>
            <person name="Blanchette R.A."/>
            <person name="Henrissat B."/>
            <person name="Martinez A.T."/>
            <person name="Otillar R."/>
            <person name="Spatafora J.W."/>
            <person name="Yadav J.S."/>
            <person name="Aerts A."/>
            <person name="Benoit I."/>
            <person name="Boyd A."/>
            <person name="Carlson A."/>
            <person name="Copeland A."/>
            <person name="Coutinho P.M."/>
            <person name="de Vries R.P."/>
            <person name="Ferreira P."/>
            <person name="Findley K."/>
            <person name="Foster B."/>
            <person name="Gaskell J."/>
            <person name="Glotzer D."/>
            <person name="Gorecki P."/>
            <person name="Heitman J."/>
            <person name="Hesse C."/>
            <person name="Hori C."/>
            <person name="Igarashi K."/>
            <person name="Jurgens J.A."/>
            <person name="Kallen N."/>
            <person name="Kersten P."/>
            <person name="Kohler A."/>
            <person name="Kuees U."/>
            <person name="Kumar T.K.A."/>
            <person name="Kuo A."/>
            <person name="LaButti K."/>
            <person name="Larrondo L.F."/>
            <person name="Lindquist E."/>
            <person name="Ling A."/>
            <person name="Lombard V."/>
            <person name="Lucas S."/>
            <person name="Lundell T."/>
            <person name="Martin R."/>
            <person name="McLaughlin D.J."/>
            <person name="Morgenstern I."/>
            <person name="Morin E."/>
            <person name="Murat C."/>
            <person name="Nagy L.G."/>
            <person name="Nolan M."/>
            <person name="Ohm R.A."/>
            <person name="Patyshakuliyeva A."/>
            <person name="Rokas A."/>
            <person name="Ruiz-Duenas F.J."/>
            <person name="Sabat G."/>
            <person name="Salamov A."/>
            <person name="Samejima M."/>
            <person name="Schmutz J."/>
            <person name="Slot J.C."/>
            <person name="St John F."/>
            <person name="Stenlid J."/>
            <person name="Sun H."/>
            <person name="Sun S."/>
            <person name="Syed K."/>
            <person name="Tsang A."/>
            <person name="Wiebenga A."/>
            <person name="Young D."/>
            <person name="Pisabarro A."/>
            <person name="Eastwood D.C."/>
            <person name="Martin F."/>
            <person name="Cullen D."/>
            <person name="Grigoriev I.V."/>
            <person name="Hibbett D.S."/>
        </authorList>
    </citation>
    <scope>NUCLEOTIDE SEQUENCE [LARGE SCALE GENOMIC DNA]</scope>
    <source>
        <strain evidence="9 10">DJM-731 SS1</strain>
    </source>
</reference>
<dbReference type="InterPro" id="IPR006671">
    <property type="entry name" value="Cyclin_N"/>
</dbReference>
<dbReference type="FunFam" id="1.10.472.10:FF:000010">
    <property type="entry name" value="G1/S-specific cyclin Cln1"/>
    <property type="match status" value="1"/>
</dbReference>
<dbReference type="AlphaFoldDB" id="M5FWP9"/>
<keyword evidence="2" id="KW-0132">Cell division</keyword>
<evidence type="ECO:0000256" key="5">
    <source>
        <dbReference type="RuleBase" id="RU000383"/>
    </source>
</evidence>
<dbReference type="InterPro" id="IPR013763">
    <property type="entry name" value="Cyclin-like_dom"/>
</dbReference>
<sequence length="482" mass="54363">MKTRSNPGQGPLKSNRVHAYVRQAKKTHAVSHQSLAPSGSRAGMSPGLAATIAKLRYSPPAAIMVEINKQKKQKQLMTRDAMLLQEEEYAEEVLEYWREREANTHPEVPNMDMQPELGWEIRPCLTDFLIEVHLMNRMRPETLYLAINIVDRYISKRVVLKKHYQLIGCAALWIAAKYEDEKSRIPSLAEFVDHCHNQHDQSAFVQMERHVLATIGWDIGHPTAESWLRVKCSGESYETPRTQHVTRFLMELTLFKREFVHLRPSQIAHGSLCLAKYILGESRLSRSEDTTESREVSEALDELCSEGVQRLSETVCKKYQPHYYSGASRIISEWYARGNRYHYSPFPEWNIDLPSSSEAYKTFYDSSLSRSGSSMDSISSTLSASGSSDAGDSMPATPITPIYPSAESYVSASGKENQAQGMLFGITPEMAMRAKDEPIAKSDEVLVPINHNNKVYSMRSSFIVPQPSAGGSHAVQYDFSVV</sequence>
<feature type="domain" description="Cyclin-like" evidence="7">
    <location>
        <begin position="226"/>
        <end position="305"/>
    </location>
</feature>
<dbReference type="SUPFAM" id="SSF47954">
    <property type="entry name" value="Cyclin-like"/>
    <property type="match status" value="2"/>
</dbReference>
<dbReference type="EMBL" id="JH795875">
    <property type="protein sequence ID" value="EJT97861.1"/>
    <property type="molecule type" value="Genomic_DNA"/>
</dbReference>
<dbReference type="GeneID" id="63688925"/>
<evidence type="ECO:0000256" key="6">
    <source>
        <dbReference type="SAM" id="MobiDB-lite"/>
    </source>
</evidence>
<evidence type="ECO:0000256" key="1">
    <source>
        <dbReference type="ARBA" id="ARBA00008742"/>
    </source>
</evidence>
<keyword evidence="10" id="KW-1185">Reference proteome</keyword>
<gene>
    <name evidence="9" type="ORF">DACRYDRAFT_24810</name>
</gene>
<dbReference type="PROSITE" id="PS00292">
    <property type="entry name" value="CYCLINS"/>
    <property type="match status" value="1"/>
</dbReference>
<feature type="region of interest" description="Disordered" evidence="6">
    <location>
        <begin position="370"/>
        <end position="397"/>
    </location>
</feature>
<evidence type="ECO:0000313" key="9">
    <source>
        <dbReference type="EMBL" id="EJT97861.1"/>
    </source>
</evidence>
<dbReference type="RefSeq" id="XP_040624759.1">
    <property type="nucleotide sequence ID" value="XM_040773863.1"/>
</dbReference>
<evidence type="ECO:0000259" key="8">
    <source>
        <dbReference type="SMART" id="SM01332"/>
    </source>
</evidence>
<dbReference type="HOGENOM" id="CLU_020695_4_3_1"/>
<dbReference type="OrthoDB" id="5590282at2759"/>
<dbReference type="SMART" id="SM00385">
    <property type="entry name" value="CYCLIN"/>
    <property type="match status" value="2"/>
</dbReference>
<evidence type="ECO:0000256" key="4">
    <source>
        <dbReference type="ARBA" id="ARBA00023306"/>
    </source>
</evidence>
<dbReference type="GO" id="GO:0051726">
    <property type="term" value="P:regulation of cell cycle"/>
    <property type="evidence" value="ECO:0007669"/>
    <property type="project" value="UniProtKB-ARBA"/>
</dbReference>
<accession>M5FWP9</accession>
<evidence type="ECO:0000313" key="10">
    <source>
        <dbReference type="Proteomes" id="UP000030653"/>
    </source>
</evidence>
<dbReference type="InterPro" id="IPR039361">
    <property type="entry name" value="Cyclin"/>
</dbReference>
<name>M5FWP9_DACPD</name>
<dbReference type="PANTHER" id="PTHR10177">
    <property type="entry name" value="CYCLINS"/>
    <property type="match status" value="1"/>
</dbReference>
<keyword evidence="4" id="KW-0131">Cell cycle</keyword>
<evidence type="ECO:0000256" key="2">
    <source>
        <dbReference type="ARBA" id="ARBA00022618"/>
    </source>
</evidence>